<reference evidence="9 10" key="1">
    <citation type="submission" date="2019-01" db="EMBL/GenBank/DDBJ databases">
        <authorList>
            <person name="Chen W.-M."/>
        </authorList>
    </citation>
    <scope>NUCLEOTIDE SEQUENCE [LARGE SCALE GENOMIC DNA]</scope>
    <source>
        <strain evidence="9 10">CCP-6</strain>
    </source>
</reference>
<evidence type="ECO:0000313" key="9">
    <source>
        <dbReference type="EMBL" id="RVT99397.1"/>
    </source>
</evidence>
<evidence type="ECO:0000259" key="7">
    <source>
        <dbReference type="Pfam" id="PF01432"/>
    </source>
</evidence>
<dbReference type="GO" id="GO:0006508">
    <property type="term" value="P:proteolysis"/>
    <property type="evidence" value="ECO:0007669"/>
    <property type="project" value="UniProtKB-KW"/>
</dbReference>
<dbReference type="InterPro" id="IPR013647">
    <property type="entry name" value="OligopepF_N_dom"/>
</dbReference>
<dbReference type="AlphaFoldDB" id="A0A437MP24"/>
<keyword evidence="3 6" id="KW-0378">Hydrolase</keyword>
<comment type="caution">
    <text evidence="9">The sequence shown here is derived from an EMBL/GenBank/DDBJ whole genome shotgun (WGS) entry which is preliminary data.</text>
</comment>
<dbReference type="SUPFAM" id="SSF55486">
    <property type="entry name" value="Metalloproteases ('zincins'), catalytic domain"/>
    <property type="match status" value="1"/>
</dbReference>
<evidence type="ECO:0000313" key="10">
    <source>
        <dbReference type="Proteomes" id="UP000282957"/>
    </source>
</evidence>
<evidence type="ECO:0000256" key="1">
    <source>
        <dbReference type="ARBA" id="ARBA00022670"/>
    </source>
</evidence>
<name>A0A437MP24_9PROT</name>
<dbReference type="OrthoDB" id="9766487at2"/>
<dbReference type="EMBL" id="SACL01000001">
    <property type="protein sequence ID" value="RVT99397.1"/>
    <property type="molecule type" value="Genomic_DNA"/>
</dbReference>
<dbReference type="NCBIfam" id="TIGR02290">
    <property type="entry name" value="M3_fam_3"/>
    <property type="match status" value="1"/>
</dbReference>
<dbReference type="RefSeq" id="WP_127786292.1">
    <property type="nucleotide sequence ID" value="NZ_SACL01000001.1"/>
</dbReference>
<dbReference type="InterPro" id="IPR042088">
    <property type="entry name" value="OligoPept_F_C"/>
</dbReference>
<dbReference type="Pfam" id="PF01432">
    <property type="entry name" value="Peptidase_M3"/>
    <property type="match status" value="1"/>
</dbReference>
<evidence type="ECO:0000256" key="2">
    <source>
        <dbReference type="ARBA" id="ARBA00022723"/>
    </source>
</evidence>
<keyword evidence="2 6" id="KW-0479">Metal-binding</keyword>
<gene>
    <name evidence="9" type="ORF">EOD42_04725</name>
</gene>
<dbReference type="InterPro" id="IPR001567">
    <property type="entry name" value="Pept_M3A_M3B_dom"/>
</dbReference>
<protein>
    <submittedName>
        <fullName evidence="9">M3 family oligoendopeptidase</fullName>
    </submittedName>
</protein>
<dbReference type="GO" id="GO:0004222">
    <property type="term" value="F:metalloendopeptidase activity"/>
    <property type="evidence" value="ECO:0007669"/>
    <property type="project" value="InterPro"/>
</dbReference>
<keyword evidence="10" id="KW-1185">Reference proteome</keyword>
<accession>A0A437MP24</accession>
<evidence type="ECO:0000256" key="5">
    <source>
        <dbReference type="ARBA" id="ARBA00023049"/>
    </source>
</evidence>
<evidence type="ECO:0000256" key="6">
    <source>
        <dbReference type="RuleBase" id="RU003435"/>
    </source>
</evidence>
<dbReference type="Gene3D" id="1.10.1370.20">
    <property type="entry name" value="Oligoendopeptidase f, C-terminal domain"/>
    <property type="match status" value="1"/>
</dbReference>
<dbReference type="Proteomes" id="UP000282957">
    <property type="component" value="Unassembled WGS sequence"/>
</dbReference>
<comment type="cofactor">
    <cofactor evidence="6">
        <name>Zn(2+)</name>
        <dbReference type="ChEBI" id="CHEBI:29105"/>
    </cofactor>
    <text evidence="6">Binds 1 zinc ion.</text>
</comment>
<comment type="similarity">
    <text evidence="6">Belongs to the peptidase M3 family.</text>
</comment>
<sequence length="610" mass="67981">MQMSQAFRPLPHAPLDASAGGGEALPVWDLSDLYAGQDDPRLKADLEKANQDAAQFKARLSGRLAGLGGDALAAAIAEYEAIEEVLGRAMSFASLIYAGDAQNTANGQFYQSVQEKVTEVSSNLVFFTLEVNLLDEALLETWQEASPDLAGWAPWIRDLRLFRDHQLSDELERLLHEKDISGRSAWSRLFDETMANMTVTVSGKEVSVSAALNQLSDRDREKRRAAAEGVSAAFAQRIKLFSFITNTLAKDKEVMDKWRRYPTPASYRNRANMVEDEVVEALVSSVWAYLPKLSHRYYAMKAKWLGMEKMQHWDRNAPLPSDADTTIAWPDAVKQVRAAYHAFSPRLAEVAAPFFEKNWIDAALRPGKASGAFAHPTVPSAHPYLLLNYHGKARDVMTLAHELGHGVHQRLAADQGYLMSSTPLTLAETASVFGEMLTFQAMLAAETDPAKKRILLAGKVEDMLNTVVRQIAFYQFETRLHAARRNGELSPEDIGKIWMSIQTESLGPAFDFTEDYNVYWAYIPHFIHTPFYVYAYAFGDCLVNALYGVYKDGQVADFEQKYLDMLAAGGTLRHQELLAPFGLSAADPEFWKRGLDVISGFIDQLEAADG</sequence>
<feature type="domain" description="Oligopeptidase F N-terminal" evidence="8">
    <location>
        <begin position="130"/>
        <end position="198"/>
    </location>
</feature>
<feature type="domain" description="Peptidase M3A/M3B catalytic" evidence="7">
    <location>
        <begin position="215"/>
        <end position="595"/>
    </location>
</feature>
<dbReference type="Pfam" id="PF08439">
    <property type="entry name" value="Peptidase_M3_N"/>
    <property type="match status" value="1"/>
</dbReference>
<keyword evidence="1 6" id="KW-0645">Protease</keyword>
<proteinExistence type="inferred from homology"/>
<dbReference type="CDD" id="cd09610">
    <property type="entry name" value="M3B_PepF"/>
    <property type="match status" value="1"/>
</dbReference>
<dbReference type="InterPro" id="IPR011977">
    <property type="entry name" value="Pept_M3B_clade3"/>
</dbReference>
<evidence type="ECO:0000259" key="8">
    <source>
        <dbReference type="Pfam" id="PF08439"/>
    </source>
</evidence>
<keyword evidence="4 6" id="KW-0862">Zinc</keyword>
<dbReference type="Gene3D" id="1.20.140.70">
    <property type="entry name" value="Oligopeptidase f, N-terminal domain"/>
    <property type="match status" value="1"/>
</dbReference>
<evidence type="ECO:0000256" key="3">
    <source>
        <dbReference type="ARBA" id="ARBA00022801"/>
    </source>
</evidence>
<organism evidence="9 10">
    <name type="scientific">Rhodovarius crocodyli</name>
    <dbReference type="NCBI Taxonomy" id="1979269"/>
    <lineage>
        <taxon>Bacteria</taxon>
        <taxon>Pseudomonadati</taxon>
        <taxon>Pseudomonadota</taxon>
        <taxon>Alphaproteobacteria</taxon>
        <taxon>Acetobacterales</taxon>
        <taxon>Roseomonadaceae</taxon>
        <taxon>Rhodovarius</taxon>
    </lineage>
</organism>
<dbReference type="GO" id="GO:0046872">
    <property type="term" value="F:metal ion binding"/>
    <property type="evidence" value="ECO:0007669"/>
    <property type="project" value="UniProtKB-UniRule"/>
</dbReference>
<evidence type="ECO:0000256" key="4">
    <source>
        <dbReference type="ARBA" id="ARBA00022833"/>
    </source>
</evidence>
<keyword evidence="5 6" id="KW-0482">Metalloprotease</keyword>